<sequence length="412" mass="44370">MALQLDVERVRAQFPALGRTYRGQQVVYFDGPGGSQVCQAAIDAVSHYMSSGGANLHGVFPTSVETEALLAQTRHSVGCLLNAAEEEVAFGPNMTTLTFAISRALAREWQPGDEIIVTELDHRANVDPWRRAAEDKGVVVKWLTVHPTTLTLNVDELDELLTPRTRVVAVGLASNAVGTVTDVRAIADKAHAVGAWVAVDAVHAAPHIPIDRDALGADILLCSAYKFFAPHVGIAAIRRDLFEALDVYKLDPAPSFIPDKLETGTQNHAGIAGVGAAISYLSTLGEGPTLREKLVSALETIEAYEDTLAWRMREGIRELPGVHLYAAPHSIRKTPTIAFTVDGVPSREVCRRMVDDYGLFIADGDFYATTLAHKLGVQASGGFVRAGLAPYNTNLEVDAFLDALARVVSSLR</sequence>
<accession>T0C6I6</accession>
<dbReference type="RefSeq" id="WP_021295946.1">
    <property type="nucleotide sequence ID" value="NZ_AURB01000113.1"/>
</dbReference>
<dbReference type="InterPro" id="IPR000192">
    <property type="entry name" value="Aminotrans_V_dom"/>
</dbReference>
<dbReference type="KEGG" id="aaco:K1I37_18685"/>
<accession>A0A9E6ZN56</accession>
<organism evidence="1 2">
    <name type="scientific">Alicyclobacillus acidoterrestris (strain ATCC 49025 / DSM 3922 / CIP 106132 / NCIMB 13137 / GD3B)</name>
    <dbReference type="NCBI Taxonomy" id="1356854"/>
    <lineage>
        <taxon>Bacteria</taxon>
        <taxon>Bacillati</taxon>
        <taxon>Bacillota</taxon>
        <taxon>Bacilli</taxon>
        <taxon>Bacillales</taxon>
        <taxon>Alicyclobacillaceae</taxon>
        <taxon>Alicyclobacillus</taxon>
    </lineage>
</organism>
<dbReference type="InterPro" id="IPR015422">
    <property type="entry name" value="PyrdxlP-dep_Trfase_small"/>
</dbReference>
<evidence type="ECO:0000313" key="1">
    <source>
        <dbReference type="EMBL" id="UNO48659.1"/>
    </source>
</evidence>
<dbReference type="Gene3D" id="3.90.1150.10">
    <property type="entry name" value="Aspartate Aminotransferase, domain 1"/>
    <property type="match status" value="1"/>
</dbReference>
<dbReference type="InterPro" id="IPR015424">
    <property type="entry name" value="PyrdxlP-dep_Trfase"/>
</dbReference>
<dbReference type="Pfam" id="PF00266">
    <property type="entry name" value="Aminotran_5"/>
    <property type="match status" value="1"/>
</dbReference>
<dbReference type="GO" id="GO:0003824">
    <property type="term" value="F:catalytic activity"/>
    <property type="evidence" value="ECO:0007669"/>
    <property type="project" value="UniProtKB-ARBA"/>
</dbReference>
<gene>
    <name evidence="1" type="ORF">K1I37_18685</name>
</gene>
<proteinExistence type="predicted"/>
<protein>
    <submittedName>
        <fullName evidence="1">Cysteine desulfurase-like protein</fullName>
    </submittedName>
</protein>
<dbReference type="InterPro" id="IPR011340">
    <property type="entry name" value="Cys_dSase-rel"/>
</dbReference>
<keyword evidence="2" id="KW-1185">Reference proteome</keyword>
<dbReference type="PANTHER" id="PTHR43586:SF21">
    <property type="entry name" value="PYRIDOXAL PHOSPHATE (PLP)-DEPENDENT ASPARTATE AMINOTRANSFERASE SUPERFAMILY"/>
    <property type="match status" value="1"/>
</dbReference>
<name>T0C6I6_ALIAG</name>
<dbReference type="Gene3D" id="3.40.640.10">
    <property type="entry name" value="Type I PLP-dependent aspartate aminotransferase-like (Major domain)"/>
    <property type="match status" value="1"/>
</dbReference>
<dbReference type="PANTHER" id="PTHR43586">
    <property type="entry name" value="CYSTEINE DESULFURASE"/>
    <property type="match status" value="1"/>
</dbReference>
<evidence type="ECO:0000313" key="2">
    <source>
        <dbReference type="Proteomes" id="UP000829401"/>
    </source>
</evidence>
<dbReference type="InterPro" id="IPR015421">
    <property type="entry name" value="PyrdxlP-dep_Trfase_major"/>
</dbReference>
<dbReference type="AlphaFoldDB" id="T0C6I6"/>
<dbReference type="eggNOG" id="COG0520">
    <property type="taxonomic scope" value="Bacteria"/>
</dbReference>
<dbReference type="Proteomes" id="UP000829401">
    <property type="component" value="Chromosome"/>
</dbReference>
<dbReference type="NCBIfam" id="TIGR01976">
    <property type="entry name" value="am_tr_V_VC1184"/>
    <property type="match status" value="1"/>
</dbReference>
<dbReference type="EMBL" id="CP080467">
    <property type="protein sequence ID" value="UNO48659.1"/>
    <property type="molecule type" value="Genomic_DNA"/>
</dbReference>
<reference evidence="2" key="1">
    <citation type="journal article" date="2022" name="G3 (Bethesda)">
        <title>Unveiling the complete genome sequence of Alicyclobacillus acidoterrestris DSM 3922T, a taint-producing strain.</title>
        <authorList>
            <person name="Leonardo I.C."/>
            <person name="Barreto Crespo M.T."/>
            <person name="Gaspar F.B."/>
        </authorList>
    </citation>
    <scope>NUCLEOTIDE SEQUENCE [LARGE SCALE GENOMIC DNA]</scope>
    <source>
        <strain evidence="2">DSM 3922</strain>
    </source>
</reference>
<dbReference type="STRING" id="1356854.N007_04535"/>
<dbReference type="SUPFAM" id="SSF53383">
    <property type="entry name" value="PLP-dependent transferases"/>
    <property type="match status" value="1"/>
</dbReference>
<dbReference type="OrthoDB" id="9804366at2"/>